<dbReference type="VEuPathDB" id="MicrosporidiaDB:TUBRATIS_003270"/>
<dbReference type="Proteomes" id="UP000282876">
    <property type="component" value="Unassembled WGS sequence"/>
</dbReference>
<feature type="transmembrane region" description="Helical" evidence="1">
    <location>
        <begin position="244"/>
        <end position="264"/>
    </location>
</feature>
<proteinExistence type="predicted"/>
<evidence type="ECO:0000313" key="3">
    <source>
        <dbReference type="Proteomes" id="UP000282876"/>
    </source>
</evidence>
<feature type="transmembrane region" description="Helical" evidence="1">
    <location>
        <begin position="185"/>
        <end position="206"/>
    </location>
</feature>
<feature type="transmembrane region" description="Helical" evidence="1">
    <location>
        <begin position="96"/>
        <end position="120"/>
    </location>
</feature>
<dbReference type="AlphaFoldDB" id="A0A437AQ39"/>
<evidence type="ECO:0000313" key="2">
    <source>
        <dbReference type="EMBL" id="RVD93137.1"/>
    </source>
</evidence>
<evidence type="ECO:0000256" key="1">
    <source>
        <dbReference type="SAM" id="Phobius"/>
    </source>
</evidence>
<feature type="transmembrane region" description="Helical" evidence="1">
    <location>
        <begin position="212"/>
        <end position="232"/>
    </location>
</feature>
<keyword evidence="1" id="KW-0472">Membrane</keyword>
<sequence>MKNRKKSNIHQKSKENRIRHAAEGVVEQNFMLALWLVMINIDADFYILWIILLVLVLRANLFVSLIIICQLFILSFIIGMIVVIKSNKHIHISNILIKLQFILNLIYFGILFIFLQLFYVKMGYVLFTFNLNFSLFITRLIMGLTLISYLYSIKTLLYFAYGYFIYCKNYIKLNDLNPIRKKTIFLFRNSFKFFLVFFIICLSQFYYLFFSYVFILCMIVALLLCYLTPLIFSKGMLMSINSVINMYVCITLKFWLIICLMVGMSVEHFIYMHDIIVPNKSLIFTEDFYK</sequence>
<organism evidence="2 3">
    <name type="scientific">Tubulinosema ratisbonensis</name>
    <dbReference type="NCBI Taxonomy" id="291195"/>
    <lineage>
        <taxon>Eukaryota</taxon>
        <taxon>Fungi</taxon>
        <taxon>Fungi incertae sedis</taxon>
        <taxon>Microsporidia</taxon>
        <taxon>Tubulinosematoidea</taxon>
        <taxon>Tubulinosematidae</taxon>
        <taxon>Tubulinosema</taxon>
    </lineage>
</organism>
<comment type="caution">
    <text evidence="2">The sequence shown here is derived from an EMBL/GenBank/DDBJ whole genome shotgun (WGS) entry which is preliminary data.</text>
</comment>
<keyword evidence="1" id="KW-0812">Transmembrane</keyword>
<dbReference type="EMBL" id="RCSS01000081">
    <property type="protein sequence ID" value="RVD93137.1"/>
    <property type="molecule type" value="Genomic_DNA"/>
</dbReference>
<feature type="transmembrane region" description="Helical" evidence="1">
    <location>
        <begin position="61"/>
        <end position="84"/>
    </location>
</feature>
<feature type="transmembrane region" description="Helical" evidence="1">
    <location>
        <begin position="32"/>
        <end position="55"/>
    </location>
</feature>
<accession>A0A437AQ39</accession>
<feature type="transmembrane region" description="Helical" evidence="1">
    <location>
        <begin position="140"/>
        <end position="164"/>
    </location>
</feature>
<name>A0A437AQ39_9MICR</name>
<keyword evidence="1" id="KW-1133">Transmembrane helix</keyword>
<gene>
    <name evidence="2" type="ORF">TUBRATIS_003270</name>
</gene>
<protein>
    <submittedName>
        <fullName evidence="2">Uncharacterized protein</fullName>
    </submittedName>
</protein>
<keyword evidence="3" id="KW-1185">Reference proteome</keyword>
<reference evidence="2 3" key="1">
    <citation type="submission" date="2018-10" db="EMBL/GenBank/DDBJ databases">
        <title>Draft genome sequence of the microsporidian Tubulinosema ratisbonensis.</title>
        <authorList>
            <person name="Polonais V."/>
            <person name="Peyretaillade E."/>
            <person name="Niehus S."/>
            <person name="Wawrzyniak I."/>
            <person name="Franchet A."/>
            <person name="Gaspin C."/>
            <person name="Reichstadt M."/>
            <person name="Belser C."/>
            <person name="Labadie K."/>
            <person name="Delbac F."/>
            <person name="Ferrandon D."/>
        </authorList>
    </citation>
    <scope>NUCLEOTIDE SEQUENCE [LARGE SCALE GENOMIC DNA]</scope>
    <source>
        <strain evidence="2 3">Franzen</strain>
    </source>
</reference>